<gene>
    <name evidence="2" type="ORF">PHYPSEUDO_007168</name>
</gene>
<keyword evidence="3" id="KW-1185">Reference proteome</keyword>
<sequence>MEDKLRQVEEMERGMHWKPVTDIQFGRYKPPGVNPGPMTRDNPGAKAPTAYVAATSREYRELSSDELQWEDEDDEDSGYQYDEEDNDYDVQSSCQEYAFRADDLRGFAPWNDPEPRKIHSTRPGACFEFSTVRRVRSPGTSEGKMLETHDV</sequence>
<reference evidence="2" key="1">
    <citation type="submission" date="2021-02" db="EMBL/GenBank/DDBJ databases">
        <authorList>
            <person name="Palmer J.M."/>
        </authorList>
    </citation>
    <scope>NUCLEOTIDE SEQUENCE</scope>
    <source>
        <strain evidence="2">SCRP734</strain>
    </source>
</reference>
<name>A0A8T1VHS0_9STRA</name>
<proteinExistence type="predicted"/>
<protein>
    <submittedName>
        <fullName evidence="2">Uncharacterized protein</fullName>
    </submittedName>
</protein>
<dbReference type="OrthoDB" id="145610at2759"/>
<evidence type="ECO:0000256" key="1">
    <source>
        <dbReference type="SAM" id="MobiDB-lite"/>
    </source>
</evidence>
<dbReference type="AlphaFoldDB" id="A0A8T1VHS0"/>
<dbReference type="EMBL" id="JAGDFM010000290">
    <property type="protein sequence ID" value="KAG7380506.1"/>
    <property type="molecule type" value="Genomic_DNA"/>
</dbReference>
<organism evidence="2 3">
    <name type="scientific">Phytophthora pseudosyringae</name>
    <dbReference type="NCBI Taxonomy" id="221518"/>
    <lineage>
        <taxon>Eukaryota</taxon>
        <taxon>Sar</taxon>
        <taxon>Stramenopiles</taxon>
        <taxon>Oomycota</taxon>
        <taxon>Peronosporomycetes</taxon>
        <taxon>Peronosporales</taxon>
        <taxon>Peronosporaceae</taxon>
        <taxon>Phytophthora</taxon>
    </lineage>
</organism>
<dbReference type="Proteomes" id="UP000694044">
    <property type="component" value="Unassembled WGS sequence"/>
</dbReference>
<feature type="compositionally biased region" description="Acidic residues" evidence="1">
    <location>
        <begin position="67"/>
        <end position="88"/>
    </location>
</feature>
<feature type="region of interest" description="Disordered" evidence="1">
    <location>
        <begin position="61"/>
        <end position="88"/>
    </location>
</feature>
<feature type="region of interest" description="Disordered" evidence="1">
    <location>
        <begin position="22"/>
        <end position="46"/>
    </location>
</feature>
<comment type="caution">
    <text evidence="2">The sequence shown here is derived from an EMBL/GenBank/DDBJ whole genome shotgun (WGS) entry which is preliminary data.</text>
</comment>
<evidence type="ECO:0000313" key="3">
    <source>
        <dbReference type="Proteomes" id="UP000694044"/>
    </source>
</evidence>
<evidence type="ECO:0000313" key="2">
    <source>
        <dbReference type="EMBL" id="KAG7380506.1"/>
    </source>
</evidence>
<accession>A0A8T1VHS0</accession>